<dbReference type="EMBL" id="VSSQ01114871">
    <property type="protein sequence ID" value="MPN50566.1"/>
    <property type="molecule type" value="Genomic_DNA"/>
</dbReference>
<evidence type="ECO:0000313" key="1">
    <source>
        <dbReference type="EMBL" id="MPN50566.1"/>
    </source>
</evidence>
<accession>A0A645IHU9</accession>
<name>A0A645IHU9_9ZZZZ</name>
<protein>
    <submittedName>
        <fullName evidence="1">Uncharacterized protein</fullName>
    </submittedName>
</protein>
<organism evidence="1">
    <name type="scientific">bioreactor metagenome</name>
    <dbReference type="NCBI Taxonomy" id="1076179"/>
    <lineage>
        <taxon>unclassified sequences</taxon>
        <taxon>metagenomes</taxon>
        <taxon>ecological metagenomes</taxon>
    </lineage>
</organism>
<comment type="caution">
    <text evidence="1">The sequence shown here is derived from an EMBL/GenBank/DDBJ whole genome shotgun (WGS) entry which is preliminary data.</text>
</comment>
<dbReference type="AlphaFoldDB" id="A0A645IHU9"/>
<sequence length="75" mass="8122">MLLGHVADHVEALAIGQADVEKDEVEVVFSEVFFGGGEGADRRNVVTASPEMLLKALAGDQFIFQDNNFFDGHLS</sequence>
<gene>
    <name evidence="1" type="ORF">SDC9_198193</name>
</gene>
<proteinExistence type="predicted"/>
<reference evidence="1" key="1">
    <citation type="submission" date="2019-08" db="EMBL/GenBank/DDBJ databases">
        <authorList>
            <person name="Kucharzyk K."/>
            <person name="Murdoch R.W."/>
            <person name="Higgins S."/>
            <person name="Loffler F."/>
        </authorList>
    </citation>
    <scope>NUCLEOTIDE SEQUENCE</scope>
</reference>